<protein>
    <submittedName>
        <fullName evidence="2">Uncharacterized protein</fullName>
    </submittedName>
</protein>
<reference evidence="2" key="1">
    <citation type="journal article" date="2015" name="Nature">
        <title>Complex archaea that bridge the gap between prokaryotes and eukaryotes.</title>
        <authorList>
            <person name="Spang A."/>
            <person name="Saw J.H."/>
            <person name="Jorgensen S.L."/>
            <person name="Zaremba-Niedzwiedzka K."/>
            <person name="Martijn J."/>
            <person name="Lind A.E."/>
            <person name="van Eijk R."/>
            <person name="Schleper C."/>
            <person name="Guy L."/>
            <person name="Ettema T.J."/>
        </authorList>
    </citation>
    <scope>NUCLEOTIDE SEQUENCE</scope>
</reference>
<dbReference type="EMBL" id="LAZR01009271">
    <property type="protein sequence ID" value="KKM73650.1"/>
    <property type="molecule type" value="Genomic_DNA"/>
</dbReference>
<accession>A0A0F9MAB2</accession>
<proteinExistence type="predicted"/>
<comment type="caution">
    <text evidence="2">The sequence shown here is derived from an EMBL/GenBank/DDBJ whole genome shotgun (WGS) entry which is preliminary data.</text>
</comment>
<dbReference type="AlphaFoldDB" id="A0A0F9MAB2"/>
<name>A0A0F9MAB2_9ZZZZ</name>
<evidence type="ECO:0000313" key="2">
    <source>
        <dbReference type="EMBL" id="KKM73650.1"/>
    </source>
</evidence>
<gene>
    <name evidence="2" type="ORF">LCGC14_1408390</name>
</gene>
<organism evidence="2">
    <name type="scientific">marine sediment metagenome</name>
    <dbReference type="NCBI Taxonomy" id="412755"/>
    <lineage>
        <taxon>unclassified sequences</taxon>
        <taxon>metagenomes</taxon>
        <taxon>ecological metagenomes</taxon>
    </lineage>
</organism>
<sequence>MPPRFKDMMMTWKFEPKQDITAYELALLSAGAGYYAYDEDMEGEGEGCVPKLSRRHFRKLPTDSPRSRTDDALQGGKNGDKGLVQQHIDRLAGRLNIFKKMRDAETA</sequence>
<feature type="region of interest" description="Disordered" evidence="1">
    <location>
        <begin position="58"/>
        <end position="82"/>
    </location>
</feature>
<evidence type="ECO:0000256" key="1">
    <source>
        <dbReference type="SAM" id="MobiDB-lite"/>
    </source>
</evidence>